<dbReference type="EMBL" id="JAHUZD010000023">
    <property type="protein sequence ID" value="KAI3406580.1"/>
    <property type="molecule type" value="Genomic_DNA"/>
</dbReference>
<comment type="caution">
    <text evidence="3">The sequence shown here is derived from an EMBL/GenBank/DDBJ whole genome shotgun (WGS) entry which is preliminary data.</text>
</comment>
<feature type="compositionally biased region" description="Polar residues" evidence="1">
    <location>
        <begin position="185"/>
        <end position="212"/>
    </location>
</feature>
<dbReference type="GeneID" id="73378329"/>
<proteinExistence type="predicted"/>
<evidence type="ECO:0000256" key="1">
    <source>
        <dbReference type="SAM" id="MobiDB-lite"/>
    </source>
</evidence>
<keyword evidence="4" id="KW-1185">Reference proteome</keyword>
<reference evidence="3" key="1">
    <citation type="journal article" date="2022" name="DNA Res.">
        <title>Genome analysis of five recently described species of the CUG-Ser clade uncovers Candida theae as a new hybrid lineage with pathogenic potential in the Candida parapsilosis species complex.</title>
        <authorList>
            <person name="Mixao V."/>
            <person name="Del Olmo V."/>
            <person name="Hegedusova E."/>
            <person name="Saus E."/>
            <person name="Pryszcz L."/>
            <person name="Cillingova A."/>
            <person name="Nosek J."/>
            <person name="Gabaldon T."/>
        </authorList>
    </citation>
    <scope>NUCLEOTIDE SEQUENCE</scope>
    <source>
        <strain evidence="3">CBS 10844</strain>
    </source>
</reference>
<feature type="compositionally biased region" description="Low complexity" evidence="1">
    <location>
        <begin position="161"/>
        <end position="184"/>
    </location>
</feature>
<feature type="signal peptide" evidence="2">
    <location>
        <begin position="1"/>
        <end position="20"/>
    </location>
</feature>
<protein>
    <submittedName>
        <fullName evidence="3">Uncharacterized protein</fullName>
    </submittedName>
</protein>
<sequence length="227" mass="24683">MQVMQVRFILLLSLLGSAVSDDYDDDSDCEDCERARARLNSVCGSQPTDNENIERYLQCICGMNEDFFDDYSDCIQDCRRFDLYEPRTDERQLRQLYCDMASDATSVLQVISTQTSNIPGLLAWNSATFTRGDASGQTSQANAQPSQTNAPTSQTNAPASQTNAPASQTNTANNNQAPANSASNGQGPMTNVANNQGDGRENTGSAQRNGSQNKRIDTILMLALALI</sequence>
<evidence type="ECO:0000256" key="2">
    <source>
        <dbReference type="SAM" id="SignalP"/>
    </source>
</evidence>
<keyword evidence="2" id="KW-0732">Signal</keyword>
<feature type="chain" id="PRO_5042466734" evidence="2">
    <location>
        <begin position="21"/>
        <end position="227"/>
    </location>
</feature>
<evidence type="ECO:0000313" key="4">
    <source>
        <dbReference type="Proteomes" id="UP001202479"/>
    </source>
</evidence>
<gene>
    <name evidence="3" type="ORF">KGF56_000712</name>
</gene>
<dbReference type="RefSeq" id="XP_049182325.1">
    <property type="nucleotide sequence ID" value="XM_049326652.1"/>
</dbReference>
<accession>A0AAI9X052</accession>
<dbReference type="Proteomes" id="UP001202479">
    <property type="component" value="Unassembled WGS sequence"/>
</dbReference>
<feature type="compositionally biased region" description="Polar residues" evidence="1">
    <location>
        <begin position="133"/>
        <end position="160"/>
    </location>
</feature>
<evidence type="ECO:0000313" key="3">
    <source>
        <dbReference type="EMBL" id="KAI3406580.1"/>
    </source>
</evidence>
<name>A0AAI9X052_9ASCO</name>
<organism evidence="3 4">
    <name type="scientific">Candida oxycetoniae</name>
    <dbReference type="NCBI Taxonomy" id="497107"/>
    <lineage>
        <taxon>Eukaryota</taxon>
        <taxon>Fungi</taxon>
        <taxon>Dikarya</taxon>
        <taxon>Ascomycota</taxon>
        <taxon>Saccharomycotina</taxon>
        <taxon>Pichiomycetes</taxon>
        <taxon>Debaryomycetaceae</taxon>
        <taxon>Candida/Lodderomyces clade</taxon>
        <taxon>Candida</taxon>
    </lineage>
</organism>
<dbReference type="AlphaFoldDB" id="A0AAI9X052"/>
<feature type="region of interest" description="Disordered" evidence="1">
    <location>
        <begin position="133"/>
        <end position="212"/>
    </location>
</feature>